<organism evidence="10 12">
    <name type="scientific">Amycolatopsis regifaucium</name>
    <dbReference type="NCBI Taxonomy" id="546365"/>
    <lineage>
        <taxon>Bacteria</taxon>
        <taxon>Bacillati</taxon>
        <taxon>Actinomycetota</taxon>
        <taxon>Actinomycetes</taxon>
        <taxon>Pseudonocardiales</taxon>
        <taxon>Pseudonocardiaceae</taxon>
        <taxon>Amycolatopsis</taxon>
    </lineage>
</organism>
<dbReference type="InterPro" id="IPR039421">
    <property type="entry name" value="Type_1_exporter"/>
</dbReference>
<evidence type="ECO:0000313" key="12">
    <source>
        <dbReference type="Proteomes" id="UP000076321"/>
    </source>
</evidence>
<dbReference type="RefSeq" id="WP_061982536.1">
    <property type="nucleotide sequence ID" value="NZ_FOPQ01000006.1"/>
</dbReference>
<feature type="transmembrane region" description="Helical" evidence="7">
    <location>
        <begin position="34"/>
        <end position="54"/>
    </location>
</feature>
<protein>
    <submittedName>
        <fullName evidence="10">Multidrug ABC transporter permease</fullName>
    </submittedName>
</protein>
<dbReference type="InterPro" id="IPR017871">
    <property type="entry name" value="ABC_transporter-like_CS"/>
</dbReference>
<feature type="domain" description="ABC transporter" evidence="8">
    <location>
        <begin position="349"/>
        <end position="599"/>
    </location>
</feature>
<evidence type="ECO:0000313" key="10">
    <source>
        <dbReference type="EMBL" id="KZB86106.1"/>
    </source>
</evidence>
<dbReference type="PANTHER" id="PTHR24221">
    <property type="entry name" value="ATP-BINDING CASSETTE SUB-FAMILY B"/>
    <property type="match status" value="1"/>
</dbReference>
<evidence type="ECO:0000259" key="8">
    <source>
        <dbReference type="PROSITE" id="PS50893"/>
    </source>
</evidence>
<sequence>MNTSLGARRVLSLLWAAVRLTRQAAPVGTPLYLVLSLLGGVVPLATAWCTKVLLDGLAAHGVWPALLPWAVALAMAGLMAGLLPVTTEYLKQRLDRSVAVVTMDRLYRAMARLTGIARMEDPRFRDKLRLAQQTGRSGPGQLVDDGIGAVQATVTLAGFLGTLLVIDAGMALIVLVAAIPALLANLRLSRARARVLWSIAPTERREVFYAELLASLDAAKELRLLGLGDLFRRRMLVELTAGHAVVEGQDRRDARMHGLLAGLTAAVAAGGLLWAVWLAAHGKLSLGDIAIFVASVGGVQGALQSLVSRLASAHHSTLLFDHYEEIESQGPDLPVPAEPRRLPGLRSGIELRDVWFRYAEDQPWVLRGVNLTISHGRSLALVGLNGAGKSTISKLLCRFYDPERGAILWDGVDLRDVPVEELRGRIGAVFQDYMCYDLSAAENIGLGDVSGMEDRERVTAAARRAGAHDIVAGLPRGYDTLLSRMFFDEADREDPETGVLLSGGQWQRLALARAFLRDRRELMILDEPSSGLDAEAEYEVHSSLRRHRDGATSVLISHRLGAVRDAAAIAVLAEGRVVELGSHDELIATGGEYARLFRLQASGYEEVVSR</sequence>
<dbReference type="SUPFAM" id="SSF90123">
    <property type="entry name" value="ABC transporter transmembrane region"/>
    <property type="match status" value="1"/>
</dbReference>
<accession>A0A154MPA7</accession>
<keyword evidence="6 7" id="KW-0472">Membrane</keyword>
<dbReference type="SUPFAM" id="SSF52540">
    <property type="entry name" value="P-loop containing nucleoside triphosphate hydrolases"/>
    <property type="match status" value="1"/>
</dbReference>
<feature type="transmembrane region" description="Helical" evidence="7">
    <location>
        <begin position="66"/>
        <end position="85"/>
    </location>
</feature>
<dbReference type="SMART" id="SM00382">
    <property type="entry name" value="AAA"/>
    <property type="match status" value="1"/>
</dbReference>
<name>A0A154MPA7_9PSEU</name>
<dbReference type="InterPro" id="IPR003593">
    <property type="entry name" value="AAA+_ATPase"/>
</dbReference>
<evidence type="ECO:0000256" key="2">
    <source>
        <dbReference type="ARBA" id="ARBA00022692"/>
    </source>
</evidence>
<dbReference type="GO" id="GO:0016887">
    <property type="term" value="F:ATP hydrolysis activity"/>
    <property type="evidence" value="ECO:0007669"/>
    <property type="project" value="InterPro"/>
</dbReference>
<dbReference type="EMBL" id="LQCI01000009">
    <property type="protein sequence ID" value="KZB86106.1"/>
    <property type="molecule type" value="Genomic_DNA"/>
</dbReference>
<dbReference type="PROSITE" id="PS50929">
    <property type="entry name" value="ABC_TM1F"/>
    <property type="match status" value="1"/>
</dbReference>
<evidence type="ECO:0000256" key="4">
    <source>
        <dbReference type="ARBA" id="ARBA00022840"/>
    </source>
</evidence>
<dbReference type="PROSITE" id="PS50893">
    <property type="entry name" value="ABC_TRANSPORTER_2"/>
    <property type="match status" value="1"/>
</dbReference>
<dbReference type="InterPro" id="IPR036640">
    <property type="entry name" value="ABC1_TM_sf"/>
</dbReference>
<dbReference type="GO" id="GO:0034040">
    <property type="term" value="F:ATPase-coupled lipid transmembrane transporter activity"/>
    <property type="evidence" value="ECO:0007669"/>
    <property type="project" value="TreeGrafter"/>
</dbReference>
<dbReference type="Proteomes" id="UP000076321">
    <property type="component" value="Unassembled WGS sequence"/>
</dbReference>
<keyword evidence="13" id="KW-1185">Reference proteome</keyword>
<feature type="domain" description="ABC transmembrane type-1" evidence="9">
    <location>
        <begin position="31"/>
        <end position="315"/>
    </location>
</feature>
<dbReference type="GO" id="GO:0005524">
    <property type="term" value="F:ATP binding"/>
    <property type="evidence" value="ECO:0007669"/>
    <property type="project" value="UniProtKB-KW"/>
</dbReference>
<feature type="transmembrane region" description="Helical" evidence="7">
    <location>
        <begin position="259"/>
        <end position="277"/>
    </location>
</feature>
<dbReference type="GO" id="GO:0140359">
    <property type="term" value="F:ABC-type transporter activity"/>
    <property type="evidence" value="ECO:0007669"/>
    <property type="project" value="InterPro"/>
</dbReference>
<evidence type="ECO:0000313" key="13">
    <source>
        <dbReference type="Proteomes" id="UP000186883"/>
    </source>
</evidence>
<evidence type="ECO:0000256" key="1">
    <source>
        <dbReference type="ARBA" id="ARBA00004651"/>
    </source>
</evidence>
<evidence type="ECO:0000256" key="7">
    <source>
        <dbReference type="SAM" id="Phobius"/>
    </source>
</evidence>
<dbReference type="Gene3D" id="1.20.1560.10">
    <property type="entry name" value="ABC transporter type 1, transmembrane domain"/>
    <property type="match status" value="1"/>
</dbReference>
<dbReference type="OrthoDB" id="9806127at2"/>
<dbReference type="GO" id="GO:0005886">
    <property type="term" value="C:plasma membrane"/>
    <property type="evidence" value="ECO:0007669"/>
    <property type="project" value="UniProtKB-SubCell"/>
</dbReference>
<dbReference type="Proteomes" id="UP000186883">
    <property type="component" value="Unassembled WGS sequence"/>
</dbReference>
<reference evidence="11 13" key="2">
    <citation type="submission" date="2016-11" db="EMBL/GenBank/DDBJ databases">
        <title>Genome sequencing of Amycolatopsis regifaucium.</title>
        <authorList>
            <person name="Mayilraj S."/>
            <person name="Kaur N."/>
        </authorList>
    </citation>
    <scope>NUCLEOTIDE SEQUENCE [LARGE SCALE GENOMIC DNA]</scope>
    <source>
        <strain evidence="11 13">GY080</strain>
    </source>
</reference>
<keyword evidence="4" id="KW-0067">ATP-binding</keyword>
<evidence type="ECO:0000256" key="6">
    <source>
        <dbReference type="ARBA" id="ARBA00023136"/>
    </source>
</evidence>
<dbReference type="InterPro" id="IPR003439">
    <property type="entry name" value="ABC_transporter-like_ATP-bd"/>
</dbReference>
<dbReference type="Pfam" id="PF00005">
    <property type="entry name" value="ABC_tran"/>
    <property type="match status" value="1"/>
</dbReference>
<reference evidence="10 12" key="1">
    <citation type="submission" date="2015-12" db="EMBL/GenBank/DDBJ databases">
        <title>Amycolatopsis regifaucium genome sequencing and assembly.</title>
        <authorList>
            <person name="Mayilraj S."/>
        </authorList>
    </citation>
    <scope>NUCLEOTIDE SEQUENCE [LARGE SCALE GENOMIC DNA]</scope>
    <source>
        <strain evidence="10 12">GY080</strain>
    </source>
</reference>
<keyword evidence="2 7" id="KW-0812">Transmembrane</keyword>
<dbReference type="InterPro" id="IPR011527">
    <property type="entry name" value="ABC1_TM_dom"/>
</dbReference>
<gene>
    <name evidence="11" type="ORF">ATP06_0228460</name>
    <name evidence="10" type="ORF">AVL48_28385</name>
</gene>
<comment type="caution">
    <text evidence="10">The sequence shown here is derived from an EMBL/GenBank/DDBJ whole genome shotgun (WGS) entry which is preliminary data.</text>
</comment>
<keyword evidence="5 7" id="KW-1133">Transmembrane helix</keyword>
<comment type="subcellular location">
    <subcellularLocation>
        <location evidence="1">Cell membrane</location>
        <topology evidence="1">Multi-pass membrane protein</topology>
    </subcellularLocation>
</comment>
<dbReference type="Gene3D" id="3.40.50.300">
    <property type="entry name" value="P-loop containing nucleotide triphosphate hydrolases"/>
    <property type="match status" value="1"/>
</dbReference>
<evidence type="ECO:0000256" key="3">
    <source>
        <dbReference type="ARBA" id="ARBA00022741"/>
    </source>
</evidence>
<evidence type="ECO:0000313" key="11">
    <source>
        <dbReference type="EMBL" id="OKA04998.1"/>
    </source>
</evidence>
<keyword evidence="3" id="KW-0547">Nucleotide-binding</keyword>
<dbReference type="InterPro" id="IPR027417">
    <property type="entry name" value="P-loop_NTPase"/>
</dbReference>
<dbReference type="AlphaFoldDB" id="A0A154MPA7"/>
<proteinExistence type="predicted"/>
<dbReference type="PROSITE" id="PS00211">
    <property type="entry name" value="ABC_TRANSPORTER_1"/>
    <property type="match status" value="1"/>
</dbReference>
<feature type="transmembrane region" description="Helical" evidence="7">
    <location>
        <begin position="159"/>
        <end position="184"/>
    </location>
</feature>
<dbReference type="PANTHER" id="PTHR24221:SF654">
    <property type="entry name" value="ATP-BINDING CASSETTE SUB-FAMILY B MEMBER 6"/>
    <property type="match status" value="1"/>
</dbReference>
<evidence type="ECO:0000256" key="5">
    <source>
        <dbReference type="ARBA" id="ARBA00022989"/>
    </source>
</evidence>
<dbReference type="EMBL" id="LOBU02000019">
    <property type="protein sequence ID" value="OKA04998.1"/>
    <property type="molecule type" value="Genomic_DNA"/>
</dbReference>
<evidence type="ECO:0000259" key="9">
    <source>
        <dbReference type="PROSITE" id="PS50929"/>
    </source>
</evidence>